<sequence>MAYQFPNPVEASDHVLALLDRLHRQSEVQEAAFDITKHASSSHDFKEAVQDKFIALDQDKCHCLYTLCRALNAKNIVEAGTSFGVSTMYLGLAVTRNVEATGGTGTVIGTEHEPSKAERARAYWDEAGAEVSRHIDLRVGDLRETLKSDLPAEIDVLLLDIWAPMALPALKLVQPKMRYGAVVITDNPIGSAERYKDLFAHLRGQDSGFINLTLPYNKGLEMSVYVPSRK</sequence>
<dbReference type="STRING" id="5601.A0A0D2E400"/>
<dbReference type="Pfam" id="PF13578">
    <property type="entry name" value="Methyltransf_24"/>
    <property type="match status" value="1"/>
</dbReference>
<dbReference type="Gene3D" id="3.40.50.150">
    <property type="entry name" value="Vaccinia Virus protein VP39"/>
    <property type="match status" value="1"/>
</dbReference>
<reference evidence="1 2" key="1">
    <citation type="submission" date="2015-01" db="EMBL/GenBank/DDBJ databases">
        <title>The Genome Sequence of Capronia semiimmersa CBS27337.</title>
        <authorList>
            <consortium name="The Broad Institute Genomics Platform"/>
            <person name="Cuomo C."/>
            <person name="de Hoog S."/>
            <person name="Gorbushina A."/>
            <person name="Stielow B."/>
            <person name="Teixiera M."/>
            <person name="Abouelleil A."/>
            <person name="Chapman S.B."/>
            <person name="Priest M."/>
            <person name="Young S.K."/>
            <person name="Wortman J."/>
            <person name="Nusbaum C."/>
            <person name="Birren B."/>
        </authorList>
    </citation>
    <scope>NUCLEOTIDE SEQUENCE [LARGE SCALE GENOMIC DNA]</scope>
    <source>
        <strain evidence="1 2">CBS 27337</strain>
    </source>
</reference>
<evidence type="ECO:0000313" key="2">
    <source>
        <dbReference type="Proteomes" id="UP000054266"/>
    </source>
</evidence>
<organism evidence="1 2">
    <name type="scientific">Phialophora macrospora</name>
    <dbReference type="NCBI Taxonomy" id="1851006"/>
    <lineage>
        <taxon>Eukaryota</taxon>
        <taxon>Fungi</taxon>
        <taxon>Dikarya</taxon>
        <taxon>Ascomycota</taxon>
        <taxon>Pezizomycotina</taxon>
        <taxon>Eurotiomycetes</taxon>
        <taxon>Chaetothyriomycetidae</taxon>
        <taxon>Chaetothyriales</taxon>
        <taxon>Herpotrichiellaceae</taxon>
        <taxon>Phialophora</taxon>
    </lineage>
</organism>
<name>A0A0D2E400_9EURO</name>
<dbReference type="Proteomes" id="UP000054266">
    <property type="component" value="Unassembled WGS sequence"/>
</dbReference>
<proteinExistence type="predicted"/>
<evidence type="ECO:0000313" key="1">
    <source>
        <dbReference type="EMBL" id="KIW69052.1"/>
    </source>
</evidence>
<keyword evidence="2" id="KW-1185">Reference proteome</keyword>
<gene>
    <name evidence="1" type="ORF">PV04_04953</name>
</gene>
<dbReference type="AlphaFoldDB" id="A0A0D2E400"/>
<accession>A0A0D2E400</accession>
<dbReference type="PANTHER" id="PTHR43167">
    <property type="entry name" value="PUTATIVE (AFU_ORTHOLOGUE AFUA_6G01830)-RELATED"/>
    <property type="match status" value="1"/>
</dbReference>
<dbReference type="EMBL" id="KN846958">
    <property type="protein sequence ID" value="KIW69052.1"/>
    <property type="molecule type" value="Genomic_DNA"/>
</dbReference>
<protein>
    <recommendedName>
        <fullName evidence="3">O-methyltransferase</fullName>
    </recommendedName>
</protein>
<evidence type="ECO:0008006" key="3">
    <source>
        <dbReference type="Google" id="ProtNLM"/>
    </source>
</evidence>
<dbReference type="PANTHER" id="PTHR43167:SF1">
    <property type="entry name" value="PUTATIVE (AFU_ORTHOLOGUE AFUA_6G01830)-RELATED"/>
    <property type="match status" value="1"/>
</dbReference>
<dbReference type="SUPFAM" id="SSF53335">
    <property type="entry name" value="S-adenosyl-L-methionine-dependent methyltransferases"/>
    <property type="match status" value="1"/>
</dbReference>
<dbReference type="HOGENOM" id="CLU_067676_7_0_1"/>
<dbReference type="InterPro" id="IPR029063">
    <property type="entry name" value="SAM-dependent_MTases_sf"/>
</dbReference>